<feature type="transmembrane region" description="Helical" evidence="4">
    <location>
        <begin position="7"/>
        <end position="25"/>
    </location>
</feature>
<dbReference type="InterPro" id="IPR036259">
    <property type="entry name" value="MFS_trans_sf"/>
</dbReference>
<comment type="caution">
    <text evidence="6">The sequence shown here is derived from an EMBL/GenBank/DDBJ whole genome shotgun (WGS) entry which is preliminary data.</text>
</comment>
<feature type="transmembrane region" description="Helical" evidence="4">
    <location>
        <begin position="160"/>
        <end position="182"/>
    </location>
</feature>
<evidence type="ECO:0000313" key="7">
    <source>
        <dbReference type="Proteomes" id="UP000267585"/>
    </source>
</evidence>
<dbReference type="Proteomes" id="UP000267585">
    <property type="component" value="Unassembled WGS sequence"/>
</dbReference>
<dbReference type="GO" id="GO:0005886">
    <property type="term" value="C:plasma membrane"/>
    <property type="evidence" value="ECO:0007669"/>
    <property type="project" value="TreeGrafter"/>
</dbReference>
<dbReference type="PROSITE" id="PS50850">
    <property type="entry name" value="MFS"/>
    <property type="match status" value="1"/>
</dbReference>
<dbReference type="InterPro" id="IPR020846">
    <property type="entry name" value="MFS_dom"/>
</dbReference>
<dbReference type="OrthoDB" id="9781976at2"/>
<dbReference type="RefSeq" id="WP_126163483.1">
    <property type="nucleotide sequence ID" value="NZ_RQPJ01000021.1"/>
</dbReference>
<evidence type="ECO:0000259" key="5">
    <source>
        <dbReference type="PROSITE" id="PS50850"/>
    </source>
</evidence>
<evidence type="ECO:0000256" key="4">
    <source>
        <dbReference type="SAM" id="Phobius"/>
    </source>
</evidence>
<feature type="transmembrane region" description="Helical" evidence="4">
    <location>
        <begin position="98"/>
        <end position="117"/>
    </location>
</feature>
<gene>
    <name evidence="6" type="ORF">EHW67_16435</name>
</gene>
<dbReference type="PANTHER" id="PTHR23521">
    <property type="entry name" value="TRANSPORTER MFS SUPERFAMILY"/>
    <property type="match status" value="1"/>
</dbReference>
<feature type="transmembrane region" description="Helical" evidence="4">
    <location>
        <begin position="365"/>
        <end position="384"/>
    </location>
</feature>
<evidence type="ECO:0000256" key="3">
    <source>
        <dbReference type="ARBA" id="ARBA00023136"/>
    </source>
</evidence>
<dbReference type="InterPro" id="IPR011701">
    <property type="entry name" value="MFS"/>
</dbReference>
<feature type="transmembrane region" description="Helical" evidence="4">
    <location>
        <begin position="129"/>
        <end position="148"/>
    </location>
</feature>
<feature type="transmembrane region" description="Helical" evidence="4">
    <location>
        <begin position="249"/>
        <end position="269"/>
    </location>
</feature>
<feature type="transmembrane region" description="Helical" evidence="4">
    <location>
        <begin position="45"/>
        <end position="67"/>
    </location>
</feature>
<dbReference type="PANTHER" id="PTHR23521:SF3">
    <property type="entry name" value="MFS TRANSPORTER"/>
    <property type="match status" value="1"/>
</dbReference>
<keyword evidence="1 4" id="KW-0812">Transmembrane</keyword>
<reference evidence="6 7" key="1">
    <citation type="submission" date="2018-11" db="EMBL/GenBank/DDBJ databases">
        <title>Arenibacter aquaticus sp.nov., a marine bacterium isolated from surface seawater in the South China Sea.</title>
        <authorList>
            <person name="Guo J."/>
            <person name="Sun J."/>
        </authorList>
    </citation>
    <scope>NUCLEOTIDE SEQUENCE [LARGE SCALE GENOMIC DNA]</scope>
    <source>
        <strain evidence="6 7">GUO666</strain>
    </source>
</reference>
<protein>
    <submittedName>
        <fullName evidence="6">MFS transporter</fullName>
    </submittedName>
</protein>
<feature type="transmembrane region" description="Helical" evidence="4">
    <location>
        <begin position="74"/>
        <end position="92"/>
    </location>
</feature>
<dbReference type="Gene3D" id="1.20.1250.20">
    <property type="entry name" value="MFS general substrate transporter like domains"/>
    <property type="match status" value="1"/>
</dbReference>
<feature type="transmembrane region" description="Helical" evidence="4">
    <location>
        <begin position="211"/>
        <end position="229"/>
    </location>
</feature>
<dbReference type="AlphaFoldDB" id="A0A430JYH1"/>
<evidence type="ECO:0000256" key="1">
    <source>
        <dbReference type="ARBA" id="ARBA00022692"/>
    </source>
</evidence>
<feature type="transmembrane region" description="Helical" evidence="4">
    <location>
        <begin position="301"/>
        <end position="324"/>
    </location>
</feature>
<dbReference type="SUPFAM" id="SSF103473">
    <property type="entry name" value="MFS general substrate transporter"/>
    <property type="match status" value="1"/>
</dbReference>
<evidence type="ECO:0000313" key="6">
    <source>
        <dbReference type="EMBL" id="RTE51798.1"/>
    </source>
</evidence>
<evidence type="ECO:0000256" key="2">
    <source>
        <dbReference type="ARBA" id="ARBA00022989"/>
    </source>
</evidence>
<keyword evidence="2 4" id="KW-1133">Transmembrane helix</keyword>
<keyword evidence="3 4" id="KW-0472">Membrane</keyword>
<dbReference type="GO" id="GO:0022857">
    <property type="term" value="F:transmembrane transporter activity"/>
    <property type="evidence" value="ECO:0007669"/>
    <property type="project" value="InterPro"/>
</dbReference>
<dbReference type="EMBL" id="RQPJ01000021">
    <property type="protein sequence ID" value="RTE51798.1"/>
    <property type="molecule type" value="Genomic_DNA"/>
</dbReference>
<name>A0A430JYH1_9FLAO</name>
<accession>A0A430JYH1</accession>
<organism evidence="6 7">
    <name type="scientific">Arenibacter aquaticus</name>
    <dbReference type="NCBI Taxonomy" id="2489054"/>
    <lineage>
        <taxon>Bacteria</taxon>
        <taxon>Pseudomonadati</taxon>
        <taxon>Bacteroidota</taxon>
        <taxon>Flavobacteriia</taxon>
        <taxon>Flavobacteriales</taxon>
        <taxon>Flavobacteriaceae</taxon>
        <taxon>Arenibacter</taxon>
    </lineage>
</organism>
<feature type="transmembrane region" description="Helical" evidence="4">
    <location>
        <begin position="336"/>
        <end position="359"/>
    </location>
</feature>
<dbReference type="Pfam" id="PF07690">
    <property type="entry name" value="MFS_1"/>
    <property type="match status" value="1"/>
</dbReference>
<sequence>MKQKSYILPIIILSQFGCTSLWFAGNAVIDELVSKTGLGPEIMGYVLSSVQLGFILGTFVFALLMIADRFSPSKVFLVCSLLAAVCNGMLLCESPSKWLILLARLGTGFFLAGIYPVGMKIAADYFEKGLGKALGYLVGALVLGTSFPHLLKGMDLGENYTIVVITTSLMALMGGSMLYFLVPDGPYRKASTVLMLRSGFRLFRLSNFRKAAMGYFGHMWELYAFWAFIPLALKTFNEAHHAHIPISLWTFAIIGLGGISCAVGGHMALSWGSKNVALTSLILSGGLCLASPLFFMLPTGIFLLLFCLWGVFVASDSPQFSTMVANSVPVQLKGTALTLVNCLGFSISIMSIQLLTYALNFLDPILIFTLLSIGPVLGTAVLFGKTHN</sequence>
<keyword evidence="7" id="KW-1185">Reference proteome</keyword>
<proteinExistence type="predicted"/>
<feature type="domain" description="Major facilitator superfamily (MFS) profile" evidence="5">
    <location>
        <begin position="1"/>
        <end position="387"/>
    </location>
</feature>